<dbReference type="CDD" id="cd13983">
    <property type="entry name" value="STKc_WNK"/>
    <property type="match status" value="1"/>
</dbReference>
<evidence type="ECO:0000256" key="8">
    <source>
        <dbReference type="ARBA" id="ARBA00048679"/>
    </source>
</evidence>
<name>A0AAW1KSG4_SAPOF</name>
<organism evidence="11 12">
    <name type="scientific">Saponaria officinalis</name>
    <name type="common">Common soapwort</name>
    <name type="synonym">Lychnis saponaria</name>
    <dbReference type="NCBI Taxonomy" id="3572"/>
    <lineage>
        <taxon>Eukaryota</taxon>
        <taxon>Viridiplantae</taxon>
        <taxon>Streptophyta</taxon>
        <taxon>Embryophyta</taxon>
        <taxon>Tracheophyta</taxon>
        <taxon>Spermatophyta</taxon>
        <taxon>Magnoliopsida</taxon>
        <taxon>eudicotyledons</taxon>
        <taxon>Gunneridae</taxon>
        <taxon>Pentapetalae</taxon>
        <taxon>Caryophyllales</taxon>
        <taxon>Caryophyllaceae</taxon>
        <taxon>Caryophylleae</taxon>
        <taxon>Saponaria</taxon>
    </lineage>
</organism>
<dbReference type="AlphaFoldDB" id="A0AAW1KSG4"/>
<feature type="compositionally biased region" description="Low complexity" evidence="9">
    <location>
        <begin position="404"/>
        <end position="414"/>
    </location>
</feature>
<evidence type="ECO:0000256" key="7">
    <source>
        <dbReference type="ARBA" id="ARBA00047899"/>
    </source>
</evidence>
<keyword evidence="4" id="KW-0547">Nucleotide-binding</keyword>
<keyword evidence="12" id="KW-1185">Reference proteome</keyword>
<dbReference type="EC" id="2.7.11.1" evidence="1"/>
<proteinExistence type="predicted"/>
<dbReference type="InterPro" id="IPR000719">
    <property type="entry name" value="Prot_kinase_dom"/>
</dbReference>
<dbReference type="Pfam" id="PF00069">
    <property type="entry name" value="Pkinase"/>
    <property type="match status" value="1"/>
</dbReference>
<keyword evidence="5" id="KW-0418">Kinase</keyword>
<evidence type="ECO:0000313" key="12">
    <source>
        <dbReference type="Proteomes" id="UP001443914"/>
    </source>
</evidence>
<reference evidence="11" key="1">
    <citation type="submission" date="2024-03" db="EMBL/GenBank/DDBJ databases">
        <title>WGS assembly of Saponaria officinalis var. Norfolk2.</title>
        <authorList>
            <person name="Jenkins J."/>
            <person name="Shu S."/>
            <person name="Grimwood J."/>
            <person name="Barry K."/>
            <person name="Goodstein D."/>
            <person name="Schmutz J."/>
            <person name="Leebens-Mack J."/>
            <person name="Osbourn A."/>
        </authorList>
    </citation>
    <scope>NUCLEOTIDE SEQUENCE [LARGE SCALE GENOMIC DNA]</scope>
    <source>
        <strain evidence="11">JIC</strain>
    </source>
</reference>
<keyword evidence="3" id="KW-0808">Transferase</keyword>
<dbReference type="EMBL" id="JBDFQZ010000005">
    <property type="protein sequence ID" value="KAK9723680.1"/>
    <property type="molecule type" value="Genomic_DNA"/>
</dbReference>
<comment type="catalytic activity">
    <reaction evidence="8">
        <text>L-seryl-[protein] + ATP = O-phospho-L-seryl-[protein] + ADP + H(+)</text>
        <dbReference type="Rhea" id="RHEA:17989"/>
        <dbReference type="Rhea" id="RHEA-COMP:9863"/>
        <dbReference type="Rhea" id="RHEA-COMP:11604"/>
        <dbReference type="ChEBI" id="CHEBI:15378"/>
        <dbReference type="ChEBI" id="CHEBI:29999"/>
        <dbReference type="ChEBI" id="CHEBI:30616"/>
        <dbReference type="ChEBI" id="CHEBI:83421"/>
        <dbReference type="ChEBI" id="CHEBI:456216"/>
        <dbReference type="EC" id="2.7.11.1"/>
    </reaction>
</comment>
<protein>
    <recommendedName>
        <fullName evidence="1">non-specific serine/threonine protein kinase</fullName>
        <ecNumber evidence="1">2.7.11.1</ecNumber>
    </recommendedName>
</protein>
<evidence type="ECO:0000256" key="6">
    <source>
        <dbReference type="ARBA" id="ARBA00022840"/>
    </source>
</evidence>
<evidence type="ECO:0000256" key="4">
    <source>
        <dbReference type="ARBA" id="ARBA00022741"/>
    </source>
</evidence>
<dbReference type="Gene3D" id="1.10.510.10">
    <property type="entry name" value="Transferase(Phosphotransferase) domain 1"/>
    <property type="match status" value="1"/>
</dbReference>
<dbReference type="SMART" id="SM00220">
    <property type="entry name" value="S_TKc"/>
    <property type="match status" value="1"/>
</dbReference>
<evidence type="ECO:0000313" key="11">
    <source>
        <dbReference type="EMBL" id="KAK9723680.1"/>
    </source>
</evidence>
<dbReference type="Proteomes" id="UP001443914">
    <property type="component" value="Unassembled WGS sequence"/>
</dbReference>
<evidence type="ECO:0000256" key="9">
    <source>
        <dbReference type="SAM" id="MobiDB-lite"/>
    </source>
</evidence>
<feature type="region of interest" description="Disordered" evidence="9">
    <location>
        <begin position="380"/>
        <end position="415"/>
    </location>
</feature>
<evidence type="ECO:0000256" key="5">
    <source>
        <dbReference type="ARBA" id="ARBA00022777"/>
    </source>
</evidence>
<dbReference type="SUPFAM" id="SSF56112">
    <property type="entry name" value="Protein kinase-like (PK-like)"/>
    <property type="match status" value="1"/>
</dbReference>
<evidence type="ECO:0000259" key="10">
    <source>
        <dbReference type="PROSITE" id="PS50011"/>
    </source>
</evidence>
<dbReference type="GO" id="GO:0004674">
    <property type="term" value="F:protein serine/threonine kinase activity"/>
    <property type="evidence" value="ECO:0007669"/>
    <property type="project" value="UniProtKB-KW"/>
</dbReference>
<gene>
    <name evidence="11" type="ORF">RND81_05G017600</name>
</gene>
<feature type="domain" description="Protein kinase" evidence="10">
    <location>
        <begin position="13"/>
        <end position="271"/>
    </location>
</feature>
<dbReference type="GO" id="GO:0005524">
    <property type="term" value="F:ATP binding"/>
    <property type="evidence" value="ECO:0007669"/>
    <property type="project" value="UniProtKB-KW"/>
</dbReference>
<evidence type="ECO:0000256" key="2">
    <source>
        <dbReference type="ARBA" id="ARBA00022527"/>
    </source>
</evidence>
<dbReference type="FunFam" id="1.10.510.10:FF:000046">
    <property type="entry name" value="probable serine/threonine-protein kinase WNK9"/>
    <property type="match status" value="1"/>
</dbReference>
<dbReference type="InterPro" id="IPR011009">
    <property type="entry name" value="Kinase-like_dom_sf"/>
</dbReference>
<keyword evidence="6" id="KW-0067">ATP-binding</keyword>
<comment type="catalytic activity">
    <reaction evidence="7">
        <text>L-threonyl-[protein] + ATP = O-phospho-L-threonyl-[protein] + ADP + H(+)</text>
        <dbReference type="Rhea" id="RHEA:46608"/>
        <dbReference type="Rhea" id="RHEA-COMP:11060"/>
        <dbReference type="Rhea" id="RHEA-COMP:11605"/>
        <dbReference type="ChEBI" id="CHEBI:15378"/>
        <dbReference type="ChEBI" id="CHEBI:30013"/>
        <dbReference type="ChEBI" id="CHEBI:30616"/>
        <dbReference type="ChEBI" id="CHEBI:61977"/>
        <dbReference type="ChEBI" id="CHEBI:456216"/>
        <dbReference type="EC" id="2.7.11.1"/>
    </reaction>
</comment>
<evidence type="ECO:0000256" key="1">
    <source>
        <dbReference type="ARBA" id="ARBA00012513"/>
    </source>
</evidence>
<dbReference type="Gene3D" id="3.10.20.90">
    <property type="entry name" value="Phosphatidylinositol 3-kinase Catalytic Subunit, Chain A, domain 1"/>
    <property type="match status" value="1"/>
</dbReference>
<dbReference type="PANTHER" id="PTHR13902">
    <property type="entry name" value="SERINE/THREONINE-PROTEIN KINASE WNK WITH NO LYSINE -RELATED"/>
    <property type="match status" value="1"/>
</dbReference>
<comment type="caution">
    <text evidence="11">The sequence shown here is derived from an EMBL/GenBank/DDBJ whole genome shotgun (WGS) entry which is preliminary data.</text>
</comment>
<sequence length="553" mass="62721">MSYVEMDPSSRYGRFNEILGKGAMKTVYKAFDVVLGMEVAWSQVIINDALCSSDELERLYVEVHLLKKLNHDSIVRFHNYWVDADRRTFNFITEMLTSGTLREYRQKFNEVDIRAIKNWARQILEGLVHLHNLDSRVIHRDLKCDNIFINGHLGQVKIGDFGLATILRGSQHANSIVGTPEFMAPEIYLEKYNELVDVYSFGMCVLEMLTSEYPYSECSNRYHIYKKVTTGKKPEAFYRIQDTEAQQFVAKCLEDASTRPSAHELLFHPFLALDDDSMTIPETPALMTKSTDMTITGTVNPDDNTLSLKVQICDADGCVETKICFPFDVVNDKAIDVAMEMVKELDITEWEPQEIAEMIEEEISSLVPGRKTLDSPDSLQLQHSFDFNDDDDENRAPDLPPSSSPSHNSLASLLDSCDGPLSRDRNPVYNLYDFRQGHLLNNEDAFSEGSYSFDSYSDIEYTVQQNDTKTEGCSTPRFSPQINTSFKCNEKGSGSTDTVKGVGQTSHKNFNNIRSFMDIRSQLLHRGFMQAVKKRCGAKTVGAVEDIAFRDPV</sequence>
<dbReference type="InterPro" id="IPR008271">
    <property type="entry name" value="Ser/Thr_kinase_AS"/>
</dbReference>
<dbReference type="InterPro" id="IPR050588">
    <property type="entry name" value="WNK_Ser-Thr_kinase"/>
</dbReference>
<dbReference type="PROSITE" id="PS50011">
    <property type="entry name" value="PROTEIN_KINASE_DOM"/>
    <property type="match status" value="1"/>
</dbReference>
<evidence type="ECO:0000256" key="3">
    <source>
        <dbReference type="ARBA" id="ARBA00022679"/>
    </source>
</evidence>
<dbReference type="Gene3D" id="3.30.200.20">
    <property type="entry name" value="Phosphorylase Kinase, domain 1"/>
    <property type="match status" value="1"/>
</dbReference>
<keyword evidence="2" id="KW-0723">Serine/threonine-protein kinase</keyword>
<dbReference type="PROSITE" id="PS00108">
    <property type="entry name" value="PROTEIN_KINASE_ST"/>
    <property type="match status" value="1"/>
</dbReference>
<dbReference type="FunFam" id="3.30.200.20:FF:000075">
    <property type="entry name" value="Probable serine/threonine-protein kinase WNK1"/>
    <property type="match status" value="1"/>
</dbReference>
<accession>A0AAW1KSG4</accession>